<dbReference type="InterPro" id="IPR020904">
    <property type="entry name" value="Sc_DH/Rdtase_CS"/>
</dbReference>
<dbReference type="Pfam" id="PF13561">
    <property type="entry name" value="adh_short_C2"/>
    <property type="match status" value="1"/>
</dbReference>
<organism evidence="3 4">
    <name type="scientific">Andreesenia angusta</name>
    <dbReference type="NCBI Taxonomy" id="39480"/>
    <lineage>
        <taxon>Bacteria</taxon>
        <taxon>Bacillati</taxon>
        <taxon>Bacillota</taxon>
        <taxon>Tissierellia</taxon>
        <taxon>Tissierellales</taxon>
        <taxon>Gottschalkiaceae</taxon>
        <taxon>Andreesenia</taxon>
    </lineage>
</organism>
<dbReference type="NCBIfam" id="NF047420">
    <property type="entry name" value="EF_P_mod_YmfI"/>
    <property type="match status" value="1"/>
</dbReference>
<keyword evidence="4" id="KW-1185">Reference proteome</keyword>
<reference evidence="3 4" key="1">
    <citation type="submission" date="2016-09" db="EMBL/GenBank/DDBJ databases">
        <title>Genome sequence of Eubacterium angustum.</title>
        <authorList>
            <person name="Poehlein A."/>
            <person name="Daniel R."/>
        </authorList>
    </citation>
    <scope>NUCLEOTIDE SEQUENCE [LARGE SCALE GENOMIC DNA]</scope>
    <source>
        <strain evidence="3 4">DSM 1989</strain>
    </source>
</reference>
<evidence type="ECO:0000313" key="4">
    <source>
        <dbReference type="Proteomes" id="UP000180254"/>
    </source>
</evidence>
<dbReference type="PANTHER" id="PTHR42879">
    <property type="entry name" value="3-OXOACYL-(ACYL-CARRIER-PROTEIN) REDUCTASE"/>
    <property type="match status" value="1"/>
</dbReference>
<dbReference type="NCBIfam" id="NF005559">
    <property type="entry name" value="PRK07231.1"/>
    <property type="match status" value="1"/>
</dbReference>
<dbReference type="RefSeq" id="WP_071063801.1">
    <property type="nucleotide sequence ID" value="NZ_MKIE01000007.1"/>
</dbReference>
<dbReference type="FunFam" id="3.40.50.720:FF:000173">
    <property type="entry name" value="3-oxoacyl-[acyl-carrier protein] reductase"/>
    <property type="match status" value="1"/>
</dbReference>
<evidence type="ECO:0000313" key="3">
    <source>
        <dbReference type="EMBL" id="OHW61800.1"/>
    </source>
</evidence>
<accession>A0A1S1V5Y0</accession>
<dbReference type="PANTHER" id="PTHR42879:SF2">
    <property type="entry name" value="3-OXOACYL-[ACYL-CARRIER-PROTEIN] REDUCTASE FABG"/>
    <property type="match status" value="1"/>
</dbReference>
<dbReference type="GO" id="GO:0004316">
    <property type="term" value="F:3-oxoacyl-[acyl-carrier-protein] reductase (NADPH) activity"/>
    <property type="evidence" value="ECO:0007669"/>
    <property type="project" value="UniProtKB-EC"/>
</dbReference>
<dbReference type="InterPro" id="IPR002347">
    <property type="entry name" value="SDR_fam"/>
</dbReference>
<dbReference type="AlphaFoldDB" id="A0A1S1V5Y0"/>
<dbReference type="EC" id="1.1.1.100" evidence="3"/>
<dbReference type="NCBIfam" id="NF009466">
    <property type="entry name" value="PRK12826.1-2"/>
    <property type="match status" value="1"/>
</dbReference>
<gene>
    <name evidence="3" type="primary">fabG_2</name>
    <name evidence="3" type="ORF">EUAN_18030</name>
</gene>
<proteinExistence type="inferred from homology"/>
<dbReference type="Gene3D" id="3.40.50.720">
    <property type="entry name" value="NAD(P)-binding Rossmann-like Domain"/>
    <property type="match status" value="1"/>
</dbReference>
<comment type="caution">
    <text evidence="3">The sequence shown here is derived from an EMBL/GenBank/DDBJ whole genome shotgun (WGS) entry which is preliminary data.</text>
</comment>
<sequence length="245" mass="26677">MNRKTAVVTGGSRGIGRSISENLAREGYNVVINYRNSEQNAEELKERLLSEGFSVDIFRADVSVACEAESLIEFAKMRFGGLDVLVNNAGIAEIKLFTDITDEDWDKMIRTNLNSVFYCSKHALKYMLPQKSGKIINISSIWGLIGASCEVHYSVTKAGIIALTKSLAKELGPSNIHVNCVAPGVIDTDMNGGFSEEELRDITSEIPMMKMGLPQDIAEAVLFFASDKSNFITGQVLSPNGGSVV</sequence>
<dbReference type="EMBL" id="MKIE01000007">
    <property type="protein sequence ID" value="OHW61800.1"/>
    <property type="molecule type" value="Genomic_DNA"/>
</dbReference>
<dbReference type="STRING" id="39480.EUAN_18030"/>
<dbReference type="PROSITE" id="PS00061">
    <property type="entry name" value="ADH_SHORT"/>
    <property type="match status" value="1"/>
</dbReference>
<dbReference type="PRINTS" id="PR00080">
    <property type="entry name" value="SDRFAMILY"/>
</dbReference>
<protein>
    <submittedName>
        <fullName evidence="3">3-oxoacyl-[acyl-carrier-protein] reductase FabG</fullName>
        <ecNumber evidence="3">1.1.1.100</ecNumber>
    </submittedName>
</protein>
<dbReference type="GO" id="GO:0032787">
    <property type="term" value="P:monocarboxylic acid metabolic process"/>
    <property type="evidence" value="ECO:0007669"/>
    <property type="project" value="UniProtKB-ARBA"/>
</dbReference>
<dbReference type="PRINTS" id="PR00081">
    <property type="entry name" value="GDHRDH"/>
</dbReference>
<dbReference type="SUPFAM" id="SSF51735">
    <property type="entry name" value="NAD(P)-binding Rossmann-fold domains"/>
    <property type="match status" value="1"/>
</dbReference>
<evidence type="ECO:0000256" key="2">
    <source>
        <dbReference type="ARBA" id="ARBA00023002"/>
    </source>
</evidence>
<name>A0A1S1V5Y0_9FIRM</name>
<keyword evidence="2 3" id="KW-0560">Oxidoreductase</keyword>
<dbReference type="InterPro" id="IPR050259">
    <property type="entry name" value="SDR"/>
</dbReference>
<dbReference type="Proteomes" id="UP000180254">
    <property type="component" value="Unassembled WGS sequence"/>
</dbReference>
<comment type="similarity">
    <text evidence="1">Belongs to the short-chain dehydrogenases/reductases (SDR) family.</text>
</comment>
<dbReference type="InterPro" id="IPR036291">
    <property type="entry name" value="NAD(P)-bd_dom_sf"/>
</dbReference>
<dbReference type="OrthoDB" id="9803333at2"/>
<evidence type="ECO:0000256" key="1">
    <source>
        <dbReference type="ARBA" id="ARBA00006484"/>
    </source>
</evidence>